<dbReference type="OrthoDB" id="202825at2759"/>
<gene>
    <name evidence="10" type="ORF">P879_01900</name>
</gene>
<name>A0A8T0DL01_9TREM</name>
<feature type="compositionally biased region" description="Polar residues" evidence="8">
    <location>
        <begin position="941"/>
        <end position="974"/>
    </location>
</feature>
<dbReference type="InterPro" id="IPR004344">
    <property type="entry name" value="TTL/TTLL_fam"/>
</dbReference>
<dbReference type="GO" id="GO:0005524">
    <property type="term" value="F:ATP binding"/>
    <property type="evidence" value="ECO:0007669"/>
    <property type="project" value="UniProtKB-UniRule"/>
</dbReference>
<dbReference type="InterPro" id="IPR011761">
    <property type="entry name" value="ATP-grasp"/>
</dbReference>
<dbReference type="GO" id="GO:0046872">
    <property type="term" value="F:metal ion binding"/>
    <property type="evidence" value="ECO:0007669"/>
    <property type="project" value="InterPro"/>
</dbReference>
<feature type="compositionally biased region" description="Basic and acidic residues" evidence="8">
    <location>
        <begin position="915"/>
        <end position="931"/>
    </location>
</feature>
<dbReference type="SUPFAM" id="SSF56059">
    <property type="entry name" value="Glutathione synthetase ATP-binding domain-like"/>
    <property type="match status" value="1"/>
</dbReference>
<evidence type="ECO:0000256" key="4">
    <source>
        <dbReference type="ARBA" id="ARBA00022741"/>
    </source>
</evidence>
<dbReference type="GO" id="GO:0060271">
    <property type="term" value="P:cilium assembly"/>
    <property type="evidence" value="ECO:0007669"/>
    <property type="project" value="TreeGrafter"/>
</dbReference>
<evidence type="ECO:0000256" key="8">
    <source>
        <dbReference type="SAM" id="MobiDB-lite"/>
    </source>
</evidence>
<dbReference type="Pfam" id="PF03133">
    <property type="entry name" value="TTL"/>
    <property type="match status" value="1"/>
</dbReference>
<feature type="region of interest" description="Disordered" evidence="8">
    <location>
        <begin position="903"/>
        <end position="975"/>
    </location>
</feature>
<dbReference type="GO" id="GO:0070736">
    <property type="term" value="F:protein-glycine ligase activity, initiating"/>
    <property type="evidence" value="ECO:0007669"/>
    <property type="project" value="TreeGrafter"/>
</dbReference>
<dbReference type="AlphaFoldDB" id="A0A8T0DL01"/>
<evidence type="ECO:0000256" key="2">
    <source>
        <dbReference type="ARBA" id="ARBA00022490"/>
    </source>
</evidence>
<dbReference type="PROSITE" id="PS50975">
    <property type="entry name" value="ATP_GRASP"/>
    <property type="match status" value="1"/>
</dbReference>
<dbReference type="InterPro" id="IPR051437">
    <property type="entry name" value="TTLL_monoglycylase"/>
</dbReference>
<comment type="subcellular location">
    <subcellularLocation>
        <location evidence="1">Cytoplasm</location>
        <location evidence="1">Cytoskeleton</location>
    </subcellularLocation>
</comment>
<feature type="region of interest" description="Disordered" evidence="8">
    <location>
        <begin position="17"/>
        <end position="37"/>
    </location>
</feature>
<evidence type="ECO:0000256" key="6">
    <source>
        <dbReference type="ARBA" id="ARBA00023212"/>
    </source>
</evidence>
<evidence type="ECO:0000313" key="11">
    <source>
        <dbReference type="Proteomes" id="UP000699462"/>
    </source>
</evidence>
<dbReference type="Proteomes" id="UP000699462">
    <property type="component" value="Unassembled WGS sequence"/>
</dbReference>
<dbReference type="GO" id="GO:0015630">
    <property type="term" value="C:microtubule cytoskeleton"/>
    <property type="evidence" value="ECO:0007669"/>
    <property type="project" value="TreeGrafter"/>
</dbReference>
<keyword evidence="11" id="KW-1185">Reference proteome</keyword>
<comment type="caution">
    <text evidence="10">The sequence shown here is derived from an EMBL/GenBank/DDBJ whole genome shotgun (WGS) entry which is preliminary data.</text>
</comment>
<organism evidence="10 11">
    <name type="scientific">Paragonimus westermani</name>
    <dbReference type="NCBI Taxonomy" id="34504"/>
    <lineage>
        <taxon>Eukaryota</taxon>
        <taxon>Metazoa</taxon>
        <taxon>Spiralia</taxon>
        <taxon>Lophotrochozoa</taxon>
        <taxon>Platyhelminthes</taxon>
        <taxon>Trematoda</taxon>
        <taxon>Digenea</taxon>
        <taxon>Plagiorchiida</taxon>
        <taxon>Troglotremata</taxon>
        <taxon>Troglotrematidae</taxon>
        <taxon>Paragonimus</taxon>
    </lineage>
</organism>
<dbReference type="Gene3D" id="3.30.470.20">
    <property type="entry name" value="ATP-grasp fold, B domain"/>
    <property type="match status" value="1"/>
</dbReference>
<dbReference type="GO" id="GO:0005930">
    <property type="term" value="C:axoneme"/>
    <property type="evidence" value="ECO:0007669"/>
    <property type="project" value="TreeGrafter"/>
</dbReference>
<evidence type="ECO:0000256" key="3">
    <source>
        <dbReference type="ARBA" id="ARBA00022598"/>
    </source>
</evidence>
<keyword evidence="4 7" id="KW-0547">Nucleotide-binding</keyword>
<proteinExistence type="predicted"/>
<evidence type="ECO:0000313" key="10">
    <source>
        <dbReference type="EMBL" id="KAF8568585.1"/>
    </source>
</evidence>
<keyword evidence="5 7" id="KW-0067">ATP-binding</keyword>
<evidence type="ECO:0000256" key="1">
    <source>
        <dbReference type="ARBA" id="ARBA00004245"/>
    </source>
</evidence>
<dbReference type="FunFam" id="3.30.470.20:FF:000032">
    <property type="entry name" value="tubulin monoglycylase TTLL3 isoform X2"/>
    <property type="match status" value="1"/>
</dbReference>
<keyword evidence="3" id="KW-0436">Ligase</keyword>
<sequence length="1047" mass="117145">MSLLKLTCSVLNRTTESPKCPLPPDGQKESGFGSARTSASSFLSTDTFSKFTPRSTLSTPNHLTSDSFDGFELPGTKAFHIPPWSAQNPLEKIPHSVIDMAIARCQCFIRSKSHWDIDQSLSNLSDKGWPWDTFLTWHYVACKTPKILDGLNEYVEVCQSLCRQLSKLCPQFSLDGTYNVWIVKPGAKSRGRGIICYNRLEDLIRIMQSSIGFGECRFVVQKYIERPLLVHKTKFDIRQWFLVTDWSPLTVWWYRDCYLRFCSQEFTLDDFSEAIHLSNNSIQHKYENGARSERLPQENMWTLEEFQQWLIEEGHDDIWEKQIEPSMKRAIITTLLCAQEVVEARKNSFALYGADFILTDDFRLWLIEINASPCMAPSTSVTAKLTTNVLEDTLKVVLDRRSERNCDVGRFDLIYRQIIPPPAIYTGLDLRVEGTQVPAAPVEVRGISRQPGISVTFETAHKRTTLAPIVKLRSNLKVSQQQNEPSELKTTSIGPTATTIIVCSPLPGVRVKAEELKTDEEQSITSRESRRLIETNRGKQPTSSSTEVKLCEEALQTTVSVRSTALATEANQPSVRADCSKTDHVLQKANLKYPHHSHFGRSGPQGIVKLGTKTRSAAVQSTEKRHRTQHRVLNTTLSEVTQLCSQPHARKNRVTSKMAKCINVPSDLFISNSILHGARNTSLSLGDTDLLTDSSAEPTSRCESTRAHSLVGLRWLTPVTECSEIGRATQVSEITRQTKITPHDNCTFKKEPQTHLFTSQNNPHGDRVDMANPDQLPTDLPNTEYKAFACPLRRVTQNQKPLRLAVITITKKMTPKRRSNPAVSSGGILIPFENRPKVVPLKSIKQTKKSFHASATRARSKKRESNKCPNGPPWLSATKMGGKDDNALLGIAKQVFDEAVVQMSPKHVRSSTGKQKVESSDSLLERKKNEEPYTSVDHSSEPSPLKSNDQGAASTLQQTENSNNIPDSSQTNKNPLLKKRHGFQVQSTNIIRPLFSQLSAQSSSGISGLALKSNKSNSLELDRVDGLPHGLVQLQFLNRAITPKLST</sequence>
<dbReference type="PROSITE" id="PS51221">
    <property type="entry name" value="TTL"/>
    <property type="match status" value="1"/>
</dbReference>
<dbReference type="EMBL" id="JTDF01002654">
    <property type="protein sequence ID" value="KAF8568585.1"/>
    <property type="molecule type" value="Genomic_DNA"/>
</dbReference>
<feature type="region of interest" description="Disordered" evidence="8">
    <location>
        <begin position="849"/>
        <end position="881"/>
    </location>
</feature>
<evidence type="ECO:0000256" key="5">
    <source>
        <dbReference type="ARBA" id="ARBA00022840"/>
    </source>
</evidence>
<evidence type="ECO:0000259" key="9">
    <source>
        <dbReference type="PROSITE" id="PS50975"/>
    </source>
</evidence>
<evidence type="ECO:0000256" key="7">
    <source>
        <dbReference type="PROSITE-ProRule" id="PRU00409"/>
    </source>
</evidence>
<protein>
    <recommendedName>
        <fullName evidence="9">ATP-grasp domain-containing protein</fullName>
    </recommendedName>
</protein>
<dbReference type="PANTHER" id="PTHR45870:SF2">
    <property type="entry name" value="TUBULIN MONOGLYCYLASE TTLL3"/>
    <property type="match status" value="1"/>
</dbReference>
<keyword evidence="6" id="KW-0206">Cytoskeleton</keyword>
<dbReference type="PANTHER" id="PTHR45870">
    <property type="entry name" value="TUBULIN MONOGLYCYLASE TTLL3"/>
    <property type="match status" value="1"/>
</dbReference>
<feature type="region of interest" description="Disordered" evidence="8">
    <location>
        <begin position="743"/>
        <end position="774"/>
    </location>
</feature>
<dbReference type="GO" id="GO:0003341">
    <property type="term" value="P:cilium movement"/>
    <property type="evidence" value="ECO:0007669"/>
    <property type="project" value="TreeGrafter"/>
</dbReference>
<feature type="domain" description="ATP-grasp" evidence="9">
    <location>
        <begin position="338"/>
        <end position="398"/>
    </location>
</feature>
<keyword evidence="2" id="KW-0963">Cytoplasm</keyword>
<accession>A0A8T0DL01</accession>
<reference evidence="10 11" key="1">
    <citation type="submission" date="2019-07" db="EMBL/GenBank/DDBJ databases">
        <title>Annotation for the trematode Paragonimus westermani.</title>
        <authorList>
            <person name="Choi Y.-J."/>
        </authorList>
    </citation>
    <scope>NUCLEOTIDE SEQUENCE [LARGE SCALE GENOMIC DNA]</scope>
    <source>
        <strain evidence="10">180907_Pwestermani</strain>
    </source>
</reference>